<organism evidence="1 2">
    <name type="scientific">Ammoniphilus oxalaticus</name>
    <dbReference type="NCBI Taxonomy" id="66863"/>
    <lineage>
        <taxon>Bacteria</taxon>
        <taxon>Bacillati</taxon>
        <taxon>Bacillota</taxon>
        <taxon>Bacilli</taxon>
        <taxon>Bacillales</taxon>
        <taxon>Paenibacillaceae</taxon>
        <taxon>Aneurinibacillus group</taxon>
        <taxon>Ammoniphilus</taxon>
    </lineage>
</organism>
<comment type="caution">
    <text evidence="1">The sequence shown here is derived from an EMBL/GenBank/DDBJ whole genome shotgun (WGS) entry which is preliminary data.</text>
</comment>
<accession>A0A419SNY4</accession>
<keyword evidence="2" id="KW-1185">Reference proteome</keyword>
<dbReference type="Proteomes" id="UP000284219">
    <property type="component" value="Unassembled WGS sequence"/>
</dbReference>
<sequence length="136" mass="15107">MYELPLLFLGVSVHSPSFCSFHYGDIVNARYQINADTARAIATGISDGSTLISFNKQLTFRGGKRYDGITKITSALAEGTPHTLKVRAEDDQGGKSTVEERTFYAVPNRPPVLSIDAFETKNNMISRHDHDLWNSK</sequence>
<dbReference type="EMBL" id="MCHY01000006">
    <property type="protein sequence ID" value="RKD25963.1"/>
    <property type="molecule type" value="Genomic_DNA"/>
</dbReference>
<gene>
    <name evidence="1" type="ORF">BEP19_03290</name>
</gene>
<dbReference type="AlphaFoldDB" id="A0A419SNY4"/>
<evidence type="ECO:0000313" key="2">
    <source>
        <dbReference type="Proteomes" id="UP000284219"/>
    </source>
</evidence>
<evidence type="ECO:0008006" key="3">
    <source>
        <dbReference type="Google" id="ProtNLM"/>
    </source>
</evidence>
<protein>
    <recommendedName>
        <fullName evidence="3">Bacterial Ig domain-containing protein</fullName>
    </recommendedName>
</protein>
<reference evidence="1 2" key="1">
    <citation type="submission" date="2016-08" db="EMBL/GenBank/DDBJ databases">
        <title>Novel Firmicute Genomes.</title>
        <authorList>
            <person name="Poppleton D.I."/>
            <person name="Gribaldo S."/>
        </authorList>
    </citation>
    <scope>NUCLEOTIDE SEQUENCE [LARGE SCALE GENOMIC DNA]</scope>
    <source>
        <strain evidence="1 2">RAOx-1</strain>
    </source>
</reference>
<proteinExistence type="predicted"/>
<name>A0A419SNY4_9BACL</name>
<evidence type="ECO:0000313" key="1">
    <source>
        <dbReference type="EMBL" id="RKD25963.1"/>
    </source>
</evidence>